<dbReference type="OrthoDB" id="2875147at2"/>
<proteinExistence type="predicted"/>
<comment type="caution">
    <text evidence="1">Lacks conserved residue(s) required for the propagation of feature annotation.</text>
</comment>
<sequence length="94" mass="10950">MKKYHFIYEELRRTKEELLSCIENAEHNSTILLYIKAELDDVERALSKIESGQFGKCEMSGELIPDGLLGMVPTARTEEDFRQMGFFLRKPLYS</sequence>
<reference evidence="2 3" key="1">
    <citation type="journal article" date="2015" name="Stand. Genomic Sci.">
        <title>Genomic Encyclopedia of Bacterial and Archaeal Type Strains, Phase III: the genomes of soil and plant-associated and newly described type strains.</title>
        <authorList>
            <person name="Whitman W.B."/>
            <person name="Woyke T."/>
            <person name="Klenk H.P."/>
            <person name="Zhou Y."/>
            <person name="Lilburn T.G."/>
            <person name="Beck B.J."/>
            <person name="De Vos P."/>
            <person name="Vandamme P."/>
            <person name="Eisen J.A."/>
            <person name="Garrity G."/>
            <person name="Hugenholtz P."/>
            <person name="Kyrpides N.C."/>
        </authorList>
    </citation>
    <scope>NUCLEOTIDE SEQUENCE [LARGE SCALE GENOMIC DNA]</scope>
    <source>
        <strain evidence="2 3">CV53</strain>
    </source>
</reference>
<dbReference type="PANTHER" id="PTHR33823:SF5">
    <property type="entry name" value="DNAK SUPPRESSOR PROTEIN"/>
    <property type="match status" value="1"/>
</dbReference>
<accession>A0A4V2RDQ3</accession>
<dbReference type="EMBL" id="SLVV01000005">
    <property type="protein sequence ID" value="TCN25690.1"/>
    <property type="molecule type" value="Genomic_DNA"/>
</dbReference>
<dbReference type="PROSITE" id="PS51128">
    <property type="entry name" value="ZF_DKSA_2"/>
    <property type="match status" value="1"/>
</dbReference>
<evidence type="ECO:0000313" key="2">
    <source>
        <dbReference type="EMBL" id="TCN25690.1"/>
    </source>
</evidence>
<dbReference type="Proteomes" id="UP000295689">
    <property type="component" value="Unassembled WGS sequence"/>
</dbReference>
<protein>
    <submittedName>
        <fullName evidence="2">Uncharacterized protein</fullName>
    </submittedName>
</protein>
<dbReference type="AlphaFoldDB" id="A0A4V2RDQ3"/>
<comment type="caution">
    <text evidence="2">The sequence shown here is derived from an EMBL/GenBank/DDBJ whole genome shotgun (WGS) entry which is preliminary data.</text>
</comment>
<dbReference type="RefSeq" id="WP_121609327.1">
    <property type="nucleotide sequence ID" value="NZ_CP033044.1"/>
</dbReference>
<dbReference type="Gene3D" id="1.20.120.910">
    <property type="entry name" value="DksA, coiled-coil domain"/>
    <property type="match status" value="1"/>
</dbReference>
<dbReference type="PANTHER" id="PTHR33823">
    <property type="entry name" value="RNA POLYMERASE-BINDING TRANSCRIPTION FACTOR DKSA-RELATED"/>
    <property type="match status" value="1"/>
</dbReference>
<organism evidence="2 3">
    <name type="scientific">Mesobacillus foraminis</name>
    <dbReference type="NCBI Taxonomy" id="279826"/>
    <lineage>
        <taxon>Bacteria</taxon>
        <taxon>Bacillati</taxon>
        <taxon>Bacillota</taxon>
        <taxon>Bacilli</taxon>
        <taxon>Bacillales</taxon>
        <taxon>Bacillaceae</taxon>
        <taxon>Mesobacillus</taxon>
    </lineage>
</organism>
<keyword evidence="3" id="KW-1185">Reference proteome</keyword>
<evidence type="ECO:0000313" key="3">
    <source>
        <dbReference type="Proteomes" id="UP000295689"/>
    </source>
</evidence>
<name>A0A4V2RDQ3_9BACI</name>
<gene>
    <name evidence="2" type="ORF">EV146_105351</name>
</gene>
<evidence type="ECO:0000256" key="1">
    <source>
        <dbReference type="PROSITE-ProRule" id="PRU00510"/>
    </source>
</evidence>